<accession>A0ABN9LG31</accession>
<keyword evidence="1" id="KW-1133">Transmembrane helix</keyword>
<dbReference type="Gene3D" id="1.10.10.2750">
    <property type="match status" value="1"/>
</dbReference>
<evidence type="ECO:0000313" key="4">
    <source>
        <dbReference type="Proteomes" id="UP001176940"/>
    </source>
</evidence>
<dbReference type="PANTHER" id="PTHR47219:SF18">
    <property type="entry name" value="TBC1 DOMAIN FAMILY MEMBER 1 ISOFORM X1"/>
    <property type="match status" value="1"/>
</dbReference>
<comment type="caution">
    <text evidence="3">The sequence shown here is derived from an EMBL/GenBank/DDBJ whole genome shotgun (WGS) entry which is preliminary data.</text>
</comment>
<keyword evidence="2" id="KW-0732">Signal</keyword>
<reference evidence="3" key="1">
    <citation type="submission" date="2023-07" db="EMBL/GenBank/DDBJ databases">
        <authorList>
            <person name="Stuckert A."/>
        </authorList>
    </citation>
    <scope>NUCLEOTIDE SEQUENCE</scope>
</reference>
<dbReference type="Proteomes" id="UP001176940">
    <property type="component" value="Unassembled WGS sequence"/>
</dbReference>
<dbReference type="InterPro" id="IPR035969">
    <property type="entry name" value="Rab-GAP_TBC_sf"/>
</dbReference>
<keyword evidence="4" id="KW-1185">Reference proteome</keyword>
<evidence type="ECO:0000313" key="3">
    <source>
        <dbReference type="EMBL" id="CAJ0938951.1"/>
    </source>
</evidence>
<keyword evidence="1" id="KW-0472">Membrane</keyword>
<feature type="signal peptide" evidence="2">
    <location>
        <begin position="1"/>
        <end position="26"/>
    </location>
</feature>
<feature type="transmembrane region" description="Helical" evidence="1">
    <location>
        <begin position="125"/>
        <end position="145"/>
    </location>
</feature>
<gene>
    <name evidence="3" type="ORF">RIMI_LOCUS7885840</name>
</gene>
<sequence length="164" mass="19346">MKLERPRRPSVFTVFVFLFMFYKASENDLQNKRLKLDYEEITPCLKDVTLVWEKMLNTPGRAKIKADMEKIHAAVGQGVPRYHRGEIWKFLAEQYLLRHQMPSRSPIKDVPYKELLKQLTTQQHAILIDLGKFFLFVCFLVILFFHKKYISIPVIHECLSLCGS</sequence>
<proteinExistence type="predicted"/>
<protein>
    <submittedName>
        <fullName evidence="3">Uncharacterized protein</fullName>
    </submittedName>
</protein>
<dbReference type="PANTHER" id="PTHR47219">
    <property type="entry name" value="RAB GTPASE-ACTIVATING PROTEIN 1-LIKE"/>
    <property type="match status" value="1"/>
</dbReference>
<dbReference type="SUPFAM" id="SSF47923">
    <property type="entry name" value="Ypt/Rab-GAP domain of gyp1p"/>
    <property type="match status" value="1"/>
</dbReference>
<name>A0ABN9LG31_9NEOB</name>
<organism evidence="3 4">
    <name type="scientific">Ranitomeya imitator</name>
    <name type="common">mimic poison frog</name>
    <dbReference type="NCBI Taxonomy" id="111125"/>
    <lineage>
        <taxon>Eukaryota</taxon>
        <taxon>Metazoa</taxon>
        <taxon>Chordata</taxon>
        <taxon>Craniata</taxon>
        <taxon>Vertebrata</taxon>
        <taxon>Euteleostomi</taxon>
        <taxon>Amphibia</taxon>
        <taxon>Batrachia</taxon>
        <taxon>Anura</taxon>
        <taxon>Neobatrachia</taxon>
        <taxon>Hyloidea</taxon>
        <taxon>Dendrobatidae</taxon>
        <taxon>Dendrobatinae</taxon>
        <taxon>Ranitomeya</taxon>
    </lineage>
</organism>
<feature type="chain" id="PRO_5047238972" evidence="2">
    <location>
        <begin position="27"/>
        <end position="164"/>
    </location>
</feature>
<dbReference type="InterPro" id="IPR050302">
    <property type="entry name" value="Rab_GAP_TBC_domain"/>
</dbReference>
<dbReference type="EMBL" id="CAUEEQ010015242">
    <property type="protein sequence ID" value="CAJ0938951.1"/>
    <property type="molecule type" value="Genomic_DNA"/>
</dbReference>
<evidence type="ECO:0000256" key="2">
    <source>
        <dbReference type="SAM" id="SignalP"/>
    </source>
</evidence>
<keyword evidence="1" id="KW-0812">Transmembrane</keyword>
<evidence type="ECO:0000256" key="1">
    <source>
        <dbReference type="SAM" id="Phobius"/>
    </source>
</evidence>